<reference evidence="1 2" key="1">
    <citation type="submission" date="2015-02" db="EMBL/GenBank/DDBJ databases">
        <title>Draft genome sequences of ten Microbacterium spp. with emphasis on heavy metal contaminated environments.</title>
        <authorList>
            <person name="Corretto E."/>
        </authorList>
    </citation>
    <scope>NUCLEOTIDE SEQUENCE [LARGE SCALE GENOMIC DNA]</scope>
    <source>
        <strain evidence="1 2">SA35</strain>
    </source>
</reference>
<evidence type="ECO:0000313" key="1">
    <source>
        <dbReference type="EMBL" id="KJL49503.1"/>
    </source>
</evidence>
<protein>
    <submittedName>
        <fullName evidence="1">Uncharacterized protein</fullName>
    </submittedName>
</protein>
<proteinExistence type="predicted"/>
<dbReference type="PATRIC" id="fig|273678.4.peg.207"/>
<dbReference type="Proteomes" id="UP000033900">
    <property type="component" value="Unassembled WGS sequence"/>
</dbReference>
<dbReference type="RefSeq" id="WP_045255900.1">
    <property type="nucleotide sequence ID" value="NZ_JYJB01000003.1"/>
</dbReference>
<dbReference type="OrthoDB" id="9958238at2"/>
<accession>A0A0M2HYI4</accession>
<dbReference type="EMBL" id="JYJB01000003">
    <property type="protein sequence ID" value="KJL49503.1"/>
    <property type="molecule type" value="Genomic_DNA"/>
</dbReference>
<comment type="caution">
    <text evidence="1">The sequence shown here is derived from an EMBL/GenBank/DDBJ whole genome shotgun (WGS) entry which is preliminary data.</text>
</comment>
<keyword evidence="2" id="KW-1185">Reference proteome</keyword>
<organism evidence="1 2">
    <name type="scientific">Microbacterium hydrocarbonoxydans</name>
    <dbReference type="NCBI Taxonomy" id="273678"/>
    <lineage>
        <taxon>Bacteria</taxon>
        <taxon>Bacillati</taxon>
        <taxon>Actinomycetota</taxon>
        <taxon>Actinomycetes</taxon>
        <taxon>Micrococcales</taxon>
        <taxon>Microbacteriaceae</taxon>
        <taxon>Microbacterium</taxon>
    </lineage>
</organism>
<sequence>MNALPSNSSITIDGITITSNASAILIWEHVIRRAINAGHSKWLRFRDGDGNRGVLIHARSAVSSYISYADAVVDGENFLSDDLPDWNLASWVDEYIDPTDRLWSLIQSIGIDQQIAARKAASERPD</sequence>
<evidence type="ECO:0000313" key="2">
    <source>
        <dbReference type="Proteomes" id="UP000033900"/>
    </source>
</evidence>
<dbReference type="AlphaFoldDB" id="A0A0M2HYI4"/>
<name>A0A0M2HYI4_9MICO</name>
<gene>
    <name evidence="1" type="ORF">RS84_00216</name>
</gene>